<keyword evidence="2" id="KW-1185">Reference proteome</keyword>
<sequence>MTNLFRVCKRPRPEQFRVNARDRRQGTVTHLIQLSSEVRTSLTRFRAGNSGLGVEKARFEGVVFIDRTCTRCTEG</sequence>
<name>A0A699ZE93_HAELA</name>
<dbReference type="AlphaFoldDB" id="A0A699ZE93"/>
<organism evidence="1 2">
    <name type="scientific">Haematococcus lacustris</name>
    <name type="common">Green alga</name>
    <name type="synonym">Haematococcus pluvialis</name>
    <dbReference type="NCBI Taxonomy" id="44745"/>
    <lineage>
        <taxon>Eukaryota</taxon>
        <taxon>Viridiplantae</taxon>
        <taxon>Chlorophyta</taxon>
        <taxon>core chlorophytes</taxon>
        <taxon>Chlorophyceae</taxon>
        <taxon>CS clade</taxon>
        <taxon>Chlamydomonadales</taxon>
        <taxon>Haematococcaceae</taxon>
        <taxon>Haematococcus</taxon>
    </lineage>
</organism>
<accession>A0A699ZE93</accession>
<protein>
    <submittedName>
        <fullName evidence="1">Uncharacterized protein</fullName>
    </submittedName>
</protein>
<gene>
    <name evidence="1" type="ORF">HaLaN_16556</name>
</gene>
<comment type="caution">
    <text evidence="1">The sequence shown here is derived from an EMBL/GenBank/DDBJ whole genome shotgun (WGS) entry which is preliminary data.</text>
</comment>
<dbReference type="EMBL" id="BLLF01001488">
    <property type="protein sequence ID" value="GFH19590.1"/>
    <property type="molecule type" value="Genomic_DNA"/>
</dbReference>
<reference evidence="1 2" key="1">
    <citation type="submission" date="2020-02" db="EMBL/GenBank/DDBJ databases">
        <title>Draft genome sequence of Haematococcus lacustris strain NIES-144.</title>
        <authorList>
            <person name="Morimoto D."/>
            <person name="Nakagawa S."/>
            <person name="Yoshida T."/>
            <person name="Sawayama S."/>
        </authorList>
    </citation>
    <scope>NUCLEOTIDE SEQUENCE [LARGE SCALE GENOMIC DNA]</scope>
    <source>
        <strain evidence="1 2">NIES-144</strain>
    </source>
</reference>
<proteinExistence type="predicted"/>
<evidence type="ECO:0000313" key="2">
    <source>
        <dbReference type="Proteomes" id="UP000485058"/>
    </source>
</evidence>
<dbReference type="Proteomes" id="UP000485058">
    <property type="component" value="Unassembled WGS sequence"/>
</dbReference>
<evidence type="ECO:0000313" key="1">
    <source>
        <dbReference type="EMBL" id="GFH19590.1"/>
    </source>
</evidence>